<dbReference type="InterPro" id="IPR006094">
    <property type="entry name" value="Oxid_FAD_bind_N"/>
</dbReference>
<evidence type="ECO:0000256" key="4">
    <source>
        <dbReference type="ARBA" id="ARBA00022827"/>
    </source>
</evidence>
<proteinExistence type="inferred from homology"/>
<dbReference type="SUPFAM" id="SSF56176">
    <property type="entry name" value="FAD-binding/transporter-associated domain-like"/>
    <property type="match status" value="1"/>
</dbReference>
<dbReference type="Gene3D" id="3.30.465.10">
    <property type="match status" value="1"/>
</dbReference>
<dbReference type="Pfam" id="PF01565">
    <property type="entry name" value="FAD_binding_4"/>
    <property type="match status" value="1"/>
</dbReference>
<reference evidence="7 8" key="1">
    <citation type="submission" date="2018-09" db="EMBL/GenBank/DDBJ databases">
        <title>Genome sequencing of strain 2DFW10M-5.</title>
        <authorList>
            <person name="Heo J."/>
            <person name="Kim S.-J."/>
            <person name="Kwon S.-W."/>
        </authorList>
    </citation>
    <scope>NUCLEOTIDE SEQUENCE [LARGE SCALE GENOMIC DNA]</scope>
    <source>
        <strain evidence="7 8">2DFW10M-5</strain>
    </source>
</reference>
<dbReference type="KEGG" id="gry:D7I44_08070"/>
<dbReference type="RefSeq" id="WP_120789026.1">
    <property type="nucleotide sequence ID" value="NZ_CP032624.1"/>
</dbReference>
<dbReference type="InterPro" id="IPR036318">
    <property type="entry name" value="FAD-bd_PCMH-like_sf"/>
</dbReference>
<dbReference type="PANTHER" id="PTHR42973:SF39">
    <property type="entry name" value="FAD-BINDING PCMH-TYPE DOMAIN-CONTAINING PROTEIN"/>
    <property type="match status" value="1"/>
</dbReference>
<comment type="similarity">
    <text evidence="2">Belongs to the oxygen-dependent FAD-linked oxidoreductase family.</text>
</comment>
<dbReference type="Gene3D" id="3.30.43.10">
    <property type="entry name" value="Uridine Diphospho-n-acetylenolpyruvylglucosamine Reductase, domain 2"/>
    <property type="match status" value="1"/>
</dbReference>
<evidence type="ECO:0000313" key="8">
    <source>
        <dbReference type="Proteomes" id="UP000275069"/>
    </source>
</evidence>
<evidence type="ECO:0000256" key="2">
    <source>
        <dbReference type="ARBA" id="ARBA00005466"/>
    </source>
</evidence>
<dbReference type="InterPro" id="IPR016169">
    <property type="entry name" value="FAD-bd_PCMH_sub2"/>
</dbReference>
<comment type="cofactor">
    <cofactor evidence="1">
        <name>FAD</name>
        <dbReference type="ChEBI" id="CHEBI:57692"/>
    </cofactor>
</comment>
<evidence type="ECO:0000256" key="3">
    <source>
        <dbReference type="ARBA" id="ARBA00022630"/>
    </source>
</evidence>
<keyword evidence="3" id="KW-0285">Flavoprotein</keyword>
<dbReference type="Gene3D" id="3.40.462.20">
    <property type="match status" value="1"/>
</dbReference>
<evidence type="ECO:0000256" key="5">
    <source>
        <dbReference type="ARBA" id="ARBA00023002"/>
    </source>
</evidence>
<dbReference type="GO" id="GO:0016491">
    <property type="term" value="F:oxidoreductase activity"/>
    <property type="evidence" value="ECO:0007669"/>
    <property type="project" value="UniProtKB-KW"/>
</dbReference>
<dbReference type="PROSITE" id="PS51387">
    <property type="entry name" value="FAD_PCMH"/>
    <property type="match status" value="1"/>
</dbReference>
<evidence type="ECO:0000313" key="7">
    <source>
        <dbReference type="EMBL" id="AYG03494.1"/>
    </source>
</evidence>
<dbReference type="EMBL" id="CP032624">
    <property type="protein sequence ID" value="AYG03494.1"/>
    <property type="molecule type" value="Genomic_DNA"/>
</dbReference>
<evidence type="ECO:0000256" key="1">
    <source>
        <dbReference type="ARBA" id="ARBA00001974"/>
    </source>
</evidence>
<dbReference type="InterPro" id="IPR016166">
    <property type="entry name" value="FAD-bd_PCMH"/>
</dbReference>
<dbReference type="OrthoDB" id="9775082at2"/>
<name>A0A387BN90_9MICO</name>
<dbReference type="InterPro" id="IPR006093">
    <property type="entry name" value="Oxy_OxRdtase_FAD_BS"/>
</dbReference>
<keyword evidence="5" id="KW-0560">Oxidoreductase</keyword>
<sequence>MSDHLTSVRPAALDRSLCDGRIWLPGDPGYDERRLGWQLAAELRPAAIVFPHTVDEVIAVVRAAVAAGLRIAPQSTGHGAASLAEQDLSSTVIVRLSEFTGVTIDAAAATARVVGGTLWQDVIEAAAPFGFTALHGSAGDVAVAGFALSGGVSFYGREHGLAANSVRAVELVTASGELLRASADENAGLFWAVRGGGGNLGVVTAVEIELLPIADIYAGMLLWDRSHASDVLRAWRDWAADAPEQVTTSFRVISFPPLPQLPPFLAGRDLVIIDGAVHTDNTDAERILAPLRALEPELDTFARIPAPALTAVHMDPPEPAGAVSDHRVLSTLSDDAVAALLDLVGPGTRSGLFMAELRQLGGALGRRPADGGAVASIEGEFALLALAMTPVPEAVAPGLLAARRLCAALEPWALPAQLLTFSETLGDGSVLFGSARERLAYESLQVDPRGVFQANHPIR</sequence>
<protein>
    <submittedName>
        <fullName evidence="7">FAD-binding oxidoreductase</fullName>
    </submittedName>
</protein>
<dbReference type="InterPro" id="IPR016167">
    <property type="entry name" value="FAD-bd_PCMH_sub1"/>
</dbReference>
<keyword evidence="8" id="KW-1185">Reference proteome</keyword>
<dbReference type="PROSITE" id="PS00862">
    <property type="entry name" value="OX2_COVAL_FAD"/>
    <property type="match status" value="1"/>
</dbReference>
<dbReference type="AlphaFoldDB" id="A0A387BN90"/>
<dbReference type="PANTHER" id="PTHR42973">
    <property type="entry name" value="BINDING OXIDOREDUCTASE, PUTATIVE (AFU_ORTHOLOGUE AFUA_1G17690)-RELATED"/>
    <property type="match status" value="1"/>
</dbReference>
<accession>A0A387BN90</accession>
<dbReference type="Proteomes" id="UP000275069">
    <property type="component" value="Chromosome"/>
</dbReference>
<dbReference type="InterPro" id="IPR050416">
    <property type="entry name" value="FAD-linked_Oxidoreductase"/>
</dbReference>
<organism evidence="7 8">
    <name type="scientific">Gryllotalpicola protaetiae</name>
    <dbReference type="NCBI Taxonomy" id="2419771"/>
    <lineage>
        <taxon>Bacteria</taxon>
        <taxon>Bacillati</taxon>
        <taxon>Actinomycetota</taxon>
        <taxon>Actinomycetes</taxon>
        <taxon>Micrococcales</taxon>
        <taxon>Microbacteriaceae</taxon>
        <taxon>Gryllotalpicola</taxon>
    </lineage>
</organism>
<evidence type="ECO:0000259" key="6">
    <source>
        <dbReference type="PROSITE" id="PS51387"/>
    </source>
</evidence>
<gene>
    <name evidence="7" type="ORF">D7I44_08070</name>
</gene>
<dbReference type="GO" id="GO:0071949">
    <property type="term" value="F:FAD binding"/>
    <property type="evidence" value="ECO:0007669"/>
    <property type="project" value="InterPro"/>
</dbReference>
<feature type="domain" description="FAD-binding PCMH-type" evidence="6">
    <location>
        <begin position="41"/>
        <end position="213"/>
    </location>
</feature>
<keyword evidence="4" id="KW-0274">FAD</keyword>